<dbReference type="GO" id="GO:0004673">
    <property type="term" value="F:protein histidine kinase activity"/>
    <property type="evidence" value="ECO:0007669"/>
    <property type="project" value="UniProtKB-EC"/>
</dbReference>
<proteinExistence type="predicted"/>
<dbReference type="CDD" id="cd00038">
    <property type="entry name" value="CAP_ED"/>
    <property type="match status" value="1"/>
</dbReference>
<dbReference type="InterPro" id="IPR014710">
    <property type="entry name" value="RmlC-like_jellyroll"/>
</dbReference>
<dbReference type="Gene3D" id="1.10.287.130">
    <property type="match status" value="1"/>
</dbReference>
<dbReference type="InterPro" id="IPR018490">
    <property type="entry name" value="cNMP-bd_dom_sf"/>
</dbReference>
<dbReference type="GO" id="GO:0000160">
    <property type="term" value="P:phosphorelay signal transduction system"/>
    <property type="evidence" value="ECO:0007669"/>
    <property type="project" value="UniProtKB-KW"/>
</dbReference>
<dbReference type="Gene3D" id="2.60.120.10">
    <property type="entry name" value="Jelly Rolls"/>
    <property type="match status" value="1"/>
</dbReference>
<evidence type="ECO:0000256" key="1">
    <source>
        <dbReference type="ARBA" id="ARBA00000085"/>
    </source>
</evidence>
<comment type="catalytic activity">
    <reaction evidence="1">
        <text>ATP + protein L-histidine = ADP + protein N-phospho-L-histidine.</text>
        <dbReference type="EC" id="2.7.13.3"/>
    </reaction>
</comment>
<dbReference type="EC" id="2.7.13.3" evidence="2"/>
<dbReference type="OrthoDB" id="9773246at2"/>
<evidence type="ECO:0000313" key="7">
    <source>
        <dbReference type="EMBL" id="MUL37562.1"/>
    </source>
</evidence>
<dbReference type="SMART" id="SM00100">
    <property type="entry name" value="cNMP"/>
    <property type="match status" value="1"/>
</dbReference>
<dbReference type="PROSITE" id="PS50109">
    <property type="entry name" value="HIS_KIN"/>
    <property type="match status" value="1"/>
</dbReference>
<organism evidence="7 8">
    <name type="scientific">Gloeocapsopsis dulcis AAB1 = 1H9</name>
    <dbReference type="NCBI Taxonomy" id="1433147"/>
    <lineage>
        <taxon>Bacteria</taxon>
        <taxon>Bacillati</taxon>
        <taxon>Cyanobacteriota</taxon>
        <taxon>Cyanophyceae</taxon>
        <taxon>Oscillatoriophycideae</taxon>
        <taxon>Chroococcales</taxon>
        <taxon>Chroococcaceae</taxon>
        <taxon>Gloeocapsopsis</taxon>
        <taxon>Gloeocapsopsis dulcis</taxon>
    </lineage>
</organism>
<comment type="caution">
    <text evidence="7">The sequence shown here is derived from an EMBL/GenBank/DDBJ whole genome shotgun (WGS) entry which is preliminary data.</text>
</comment>
<dbReference type="InterPro" id="IPR000595">
    <property type="entry name" value="cNMP-bd_dom"/>
</dbReference>
<dbReference type="Pfam" id="PF02518">
    <property type="entry name" value="HATPase_c"/>
    <property type="match status" value="1"/>
</dbReference>
<dbReference type="RefSeq" id="WP_105219445.1">
    <property type="nucleotide sequence ID" value="NZ_CAWNSU010000037.1"/>
</dbReference>
<protein>
    <recommendedName>
        <fullName evidence="2">histidine kinase</fullName>
        <ecNumber evidence="2">2.7.13.3</ecNumber>
    </recommendedName>
</protein>
<gene>
    <name evidence="7" type="ORF">BWI75_14810</name>
</gene>
<keyword evidence="3" id="KW-0808">Transferase</keyword>
<dbReference type="InterPro" id="IPR036890">
    <property type="entry name" value="HATPase_C_sf"/>
</dbReference>
<dbReference type="PANTHER" id="PTHR43065:SF48">
    <property type="entry name" value="HISTIDINE KINASE"/>
    <property type="match status" value="1"/>
</dbReference>
<feature type="domain" description="Cyclic nucleotide-binding" evidence="5">
    <location>
        <begin position="13"/>
        <end position="132"/>
    </location>
</feature>
<dbReference type="Proteomes" id="UP000441797">
    <property type="component" value="Unassembled WGS sequence"/>
</dbReference>
<dbReference type="PRINTS" id="PR00344">
    <property type="entry name" value="BCTRLSENSOR"/>
</dbReference>
<dbReference type="SUPFAM" id="SSF51206">
    <property type="entry name" value="cAMP-binding domain-like"/>
    <property type="match status" value="1"/>
</dbReference>
<keyword evidence="8" id="KW-1185">Reference proteome</keyword>
<evidence type="ECO:0000256" key="3">
    <source>
        <dbReference type="ARBA" id="ARBA00022777"/>
    </source>
</evidence>
<dbReference type="InterPro" id="IPR004358">
    <property type="entry name" value="Sig_transdc_His_kin-like_C"/>
</dbReference>
<feature type="domain" description="Histidine kinase" evidence="6">
    <location>
        <begin position="286"/>
        <end position="462"/>
    </location>
</feature>
<dbReference type="SUPFAM" id="SSF55874">
    <property type="entry name" value="ATPase domain of HSP90 chaperone/DNA topoisomerase II/histidine kinase"/>
    <property type="match status" value="1"/>
</dbReference>
<accession>A0A6N8FY64</accession>
<evidence type="ECO:0000256" key="4">
    <source>
        <dbReference type="ARBA" id="ARBA00023012"/>
    </source>
</evidence>
<evidence type="ECO:0000313" key="8">
    <source>
        <dbReference type="Proteomes" id="UP000441797"/>
    </source>
</evidence>
<evidence type="ECO:0000259" key="6">
    <source>
        <dbReference type="PROSITE" id="PS50109"/>
    </source>
</evidence>
<dbReference type="PROSITE" id="PS50042">
    <property type="entry name" value="CNMP_BINDING_3"/>
    <property type="match status" value="1"/>
</dbReference>
<evidence type="ECO:0000256" key="2">
    <source>
        <dbReference type="ARBA" id="ARBA00012438"/>
    </source>
</evidence>
<keyword evidence="4" id="KW-0902">Two-component regulatory system</keyword>
<dbReference type="InterPro" id="IPR005467">
    <property type="entry name" value="His_kinase_dom"/>
</dbReference>
<evidence type="ECO:0000259" key="5">
    <source>
        <dbReference type="PROSITE" id="PS50042"/>
    </source>
</evidence>
<dbReference type="SMART" id="SM00387">
    <property type="entry name" value="HATPase_c"/>
    <property type="match status" value="1"/>
</dbReference>
<dbReference type="InterPro" id="IPR003594">
    <property type="entry name" value="HATPase_dom"/>
</dbReference>
<sequence length="467" mass="51693">MANLKQTLQQIPLFSALDDEQIQWLVKQGSEITLPAGTQIAKQGDPADGFYIILDGTTKWTRTVNGQSVHAVTLGAGEVFAELILLLDEPYPTTGYTLTEVRVYKLSPETFWELMQRAPTTERQILKIAAQRSQIHQSVTQQQAKLISLGTLAAGLAHELNNPAAAGSRAAQQLRDTFSDIQARLLTMCQDLPDAQRQLLISLYKSAVTDLVNTRPLDPLVQSDREDELTDWLDDHAIQNGWKLSPTLVSAGIDTEKLDAIADQLTPTALQSAIHWLTESLTLAGLVHTVEQSTTRISHLVKAIKSYSYMDQAPLQEIDLHEGLEDTLTILNHKLKYGITIERQYDANLPKICAYGSELNQVWTNLIDNAADAMNGNGKLMIRTTQMNQHVQVEITDTGTGIPKTVRSRIFEPFFTTKGVGQGTGLGLDIARRIVVDRHHGEIWVTSEPGNTCFHVCLPISQLKSQC</sequence>
<dbReference type="PANTHER" id="PTHR43065">
    <property type="entry name" value="SENSOR HISTIDINE KINASE"/>
    <property type="match status" value="1"/>
</dbReference>
<keyword evidence="3" id="KW-0418">Kinase</keyword>
<dbReference type="Pfam" id="PF00027">
    <property type="entry name" value="cNMP_binding"/>
    <property type="match status" value="1"/>
</dbReference>
<dbReference type="Gene3D" id="3.30.565.10">
    <property type="entry name" value="Histidine kinase-like ATPase, C-terminal domain"/>
    <property type="match status" value="1"/>
</dbReference>
<dbReference type="EMBL" id="NAPY01000023">
    <property type="protein sequence ID" value="MUL37562.1"/>
    <property type="molecule type" value="Genomic_DNA"/>
</dbReference>
<name>A0A6N8FY64_9CHRO</name>
<dbReference type="AlphaFoldDB" id="A0A6N8FY64"/>
<reference evidence="7 8" key="1">
    <citation type="journal article" date="2019" name="Front. Microbiol.">
        <title>Genomic Features for Desiccation Tolerance and Sugar Biosynthesis in the Extremophile Gloeocapsopsis sp. UTEX B3054.</title>
        <authorList>
            <person name="Urrejola C."/>
            <person name="Alcorta J."/>
            <person name="Salas L."/>
            <person name="Vasquez M."/>
            <person name="Polz M.F."/>
            <person name="Vicuna R."/>
            <person name="Diez B."/>
        </authorList>
    </citation>
    <scope>NUCLEOTIDE SEQUENCE [LARGE SCALE GENOMIC DNA]</scope>
    <source>
        <strain evidence="7 8">1H9</strain>
    </source>
</reference>